<dbReference type="AlphaFoldDB" id="A0A2S2NKT2"/>
<gene>
    <name evidence="2" type="ORF">g.67642</name>
</gene>
<protein>
    <submittedName>
        <fullName evidence="2">Uncharacterized protein</fullName>
    </submittedName>
</protein>
<feature type="chain" id="PRO_5015503808" evidence="1">
    <location>
        <begin position="21"/>
        <end position="160"/>
    </location>
</feature>
<evidence type="ECO:0000313" key="2">
    <source>
        <dbReference type="EMBL" id="MBY17799.1"/>
    </source>
</evidence>
<evidence type="ECO:0000256" key="1">
    <source>
        <dbReference type="SAM" id="SignalP"/>
    </source>
</evidence>
<proteinExistence type="predicted"/>
<reference evidence="2" key="1">
    <citation type="submission" date="2018-04" db="EMBL/GenBank/DDBJ databases">
        <title>Transcriptome of Schizaphis graminum biotype I.</title>
        <authorList>
            <person name="Scully E.D."/>
            <person name="Geib S.M."/>
            <person name="Palmer N.A."/>
            <person name="Koch K."/>
            <person name="Bradshaw J."/>
            <person name="Heng-Moss T."/>
            <person name="Sarath G."/>
        </authorList>
    </citation>
    <scope>NUCLEOTIDE SEQUENCE</scope>
</reference>
<name>A0A2S2NKT2_SCHGA</name>
<feature type="signal peptide" evidence="1">
    <location>
        <begin position="1"/>
        <end position="20"/>
    </location>
</feature>
<keyword evidence="1" id="KW-0732">Signal</keyword>
<organism evidence="2">
    <name type="scientific">Schizaphis graminum</name>
    <name type="common">Green bug aphid</name>
    <dbReference type="NCBI Taxonomy" id="13262"/>
    <lineage>
        <taxon>Eukaryota</taxon>
        <taxon>Metazoa</taxon>
        <taxon>Ecdysozoa</taxon>
        <taxon>Arthropoda</taxon>
        <taxon>Hexapoda</taxon>
        <taxon>Insecta</taxon>
        <taxon>Pterygota</taxon>
        <taxon>Neoptera</taxon>
        <taxon>Paraneoptera</taxon>
        <taxon>Hemiptera</taxon>
        <taxon>Sternorrhyncha</taxon>
        <taxon>Aphidomorpha</taxon>
        <taxon>Aphidoidea</taxon>
        <taxon>Aphididae</taxon>
        <taxon>Aphidini</taxon>
        <taxon>Schizaphis</taxon>
    </lineage>
</organism>
<sequence>MQYIIAFLLVTGTTFQIAQSDGDQFQNTDVWNLPNFSKSISWIENFAKEASDEFVNLSNNMKDKLQSVFTILSIPNSETIDGNVGKVQIYTSRTVIIPSQDSVTDMSIEEMPSQELVTNIGQMNMQSQNVVTDINQEIMSPQFSETTIKTVIQPQLDEKL</sequence>
<accession>A0A2S2NKT2</accession>
<dbReference type="EMBL" id="GGMR01005180">
    <property type="protein sequence ID" value="MBY17799.1"/>
    <property type="molecule type" value="Transcribed_RNA"/>
</dbReference>